<protein>
    <submittedName>
        <fullName evidence="1">Uncharacterized protein</fullName>
    </submittedName>
</protein>
<organism evidence="1 2">
    <name type="scientific">Lactococcus phage 936 group phage PhiA.16</name>
    <dbReference type="NCBI Taxonomy" id="1636724"/>
    <lineage>
        <taxon>Viruses</taxon>
        <taxon>Duplodnaviria</taxon>
        <taxon>Heunggongvirae</taxon>
        <taxon>Uroviricota</taxon>
        <taxon>Caudoviricetes</taxon>
        <taxon>Skunavirus</taxon>
        <taxon>Skunavirus A16</taxon>
    </lineage>
</organism>
<dbReference type="EMBL" id="KP793102">
    <property type="protein sequence ID" value="ALM63099.1"/>
    <property type="molecule type" value="Genomic_DNA"/>
</dbReference>
<gene>
    <name evidence="1" type="ORF">PhiA16_09</name>
</gene>
<proteinExistence type="predicted"/>
<accession>A0A126H937</accession>
<reference evidence="1 2" key="1">
    <citation type="journal article" date="2016" name="Sci. Rep.">
        <title>Comparative genomics and functional analysis of the 936 group of lactococcal Siphoviridae phages.</title>
        <authorList>
            <person name="Murphy J."/>
            <person name="Bottacini F."/>
            <person name="Mahony J."/>
            <person name="Kelleher P."/>
            <person name="Neve H."/>
            <person name="Zomer A."/>
            <person name="Nauta A."/>
            <person name="van Sinderen D."/>
        </authorList>
    </citation>
    <scope>NUCLEOTIDE SEQUENCE [LARGE SCALE GENOMIC DNA]</scope>
</reference>
<keyword evidence="2" id="KW-1185">Reference proteome</keyword>
<evidence type="ECO:0000313" key="1">
    <source>
        <dbReference type="EMBL" id="ALM63099.1"/>
    </source>
</evidence>
<name>A0A126H937_9CAUD</name>
<sequence>MSEFDSYIDWYNNLLTMPLNDVILGVKDTIQDKTVYLSLSDSKVLKMDNTSFVMGYYYQVVLSVKDVDDELVRLVGDVLRDGWNMTNWSENSHLYNYTGSVYLPCGAGGQPWQ</sequence>
<evidence type="ECO:0000313" key="2">
    <source>
        <dbReference type="Proteomes" id="UP000242253"/>
    </source>
</evidence>
<dbReference type="Proteomes" id="UP000242253">
    <property type="component" value="Segment"/>
</dbReference>